<evidence type="ECO:0000256" key="2">
    <source>
        <dbReference type="ARBA" id="ARBA00004496"/>
    </source>
</evidence>
<evidence type="ECO:0000313" key="10">
    <source>
        <dbReference type="Proteomes" id="UP000306102"/>
    </source>
</evidence>
<dbReference type="CDD" id="cd07821">
    <property type="entry name" value="PYR_PYL_RCAR_like"/>
    <property type="match status" value="1"/>
</dbReference>
<gene>
    <name evidence="9" type="ORF">TEA_011860</name>
</gene>
<protein>
    <recommendedName>
        <fullName evidence="11">Bet v I/Major latex protein domain-containing protein</fullName>
    </recommendedName>
</protein>
<evidence type="ECO:0000256" key="3">
    <source>
        <dbReference type="ARBA" id="ARBA00008594"/>
    </source>
</evidence>
<dbReference type="InterPro" id="IPR023393">
    <property type="entry name" value="START-like_dom_sf"/>
</dbReference>
<sequence>MLYRFDNPRAYKQFIKSCTMHSGDDGVGSIHEVMVVSGLPTETITKRLDELDDDRHNMVFSIIGGDHRLVNYQSTTTLHEDEREGGGGGGRKTVVIESFMVDISAGSSKEDTCLFIAESLSKVQFPLCPVLHPRQQPLLRLYHRRPVRLFQPLYSPTTPSWPYNDANLFQNSVSPTLLLRFRHHLPMLLVGVRSEIVSTNNGELRWRQENSGLQI</sequence>
<dbReference type="GO" id="GO:0004864">
    <property type="term" value="F:protein phosphatase inhibitor activity"/>
    <property type="evidence" value="ECO:0007669"/>
    <property type="project" value="TreeGrafter"/>
</dbReference>
<dbReference type="STRING" id="542762.A0A4S4DZ38"/>
<keyword evidence="4" id="KW-0963">Cytoplasm</keyword>
<dbReference type="GO" id="GO:0010427">
    <property type="term" value="F:abscisic acid binding"/>
    <property type="evidence" value="ECO:0007669"/>
    <property type="project" value="TreeGrafter"/>
</dbReference>
<evidence type="ECO:0000256" key="8">
    <source>
        <dbReference type="ARBA" id="ARBA00023272"/>
    </source>
</evidence>
<keyword evidence="5" id="KW-0938">Abscisic acid signaling pathway</keyword>
<comment type="similarity">
    <text evidence="3">Belongs to the PYR/PYL/RCAR abscisic acid intracellular receptor family.</text>
</comment>
<dbReference type="SUPFAM" id="SSF55961">
    <property type="entry name" value="Bet v1-like"/>
    <property type="match status" value="1"/>
</dbReference>
<dbReference type="GO" id="GO:0005634">
    <property type="term" value="C:nucleus"/>
    <property type="evidence" value="ECO:0007669"/>
    <property type="project" value="TreeGrafter"/>
</dbReference>
<evidence type="ECO:0000256" key="4">
    <source>
        <dbReference type="ARBA" id="ARBA00022490"/>
    </source>
</evidence>
<dbReference type="Proteomes" id="UP000306102">
    <property type="component" value="Unassembled WGS sequence"/>
</dbReference>
<evidence type="ECO:0000256" key="1">
    <source>
        <dbReference type="ARBA" id="ARBA00004123"/>
    </source>
</evidence>
<dbReference type="Gene3D" id="3.30.530.20">
    <property type="match status" value="1"/>
</dbReference>
<proteinExistence type="inferred from homology"/>
<dbReference type="PANTHER" id="PTHR31213:SF82">
    <property type="entry name" value="ABSCISIC ACID RECEPTOR PYL11-RELATED"/>
    <property type="match status" value="1"/>
</dbReference>
<dbReference type="GO" id="GO:0009738">
    <property type="term" value="P:abscisic acid-activated signaling pathway"/>
    <property type="evidence" value="ECO:0007669"/>
    <property type="project" value="TreeGrafter"/>
</dbReference>
<comment type="caution">
    <text evidence="9">The sequence shown here is derived from an EMBL/GenBank/DDBJ whole genome shotgun (WGS) entry which is preliminary data.</text>
</comment>
<dbReference type="InterPro" id="IPR019587">
    <property type="entry name" value="Polyketide_cyclase/dehydratase"/>
</dbReference>
<accession>A0A4S4DZ38</accession>
<dbReference type="Pfam" id="PF10604">
    <property type="entry name" value="Polyketide_cyc2"/>
    <property type="match status" value="1"/>
</dbReference>
<keyword evidence="8" id="KW-0650">Protein phosphatase inhibitor</keyword>
<organism evidence="9 10">
    <name type="scientific">Camellia sinensis var. sinensis</name>
    <name type="common">China tea</name>
    <dbReference type="NCBI Taxonomy" id="542762"/>
    <lineage>
        <taxon>Eukaryota</taxon>
        <taxon>Viridiplantae</taxon>
        <taxon>Streptophyta</taxon>
        <taxon>Embryophyta</taxon>
        <taxon>Tracheophyta</taxon>
        <taxon>Spermatophyta</taxon>
        <taxon>Magnoliopsida</taxon>
        <taxon>eudicotyledons</taxon>
        <taxon>Gunneridae</taxon>
        <taxon>Pentapetalae</taxon>
        <taxon>asterids</taxon>
        <taxon>Ericales</taxon>
        <taxon>Theaceae</taxon>
        <taxon>Camellia</taxon>
    </lineage>
</organism>
<evidence type="ECO:0000256" key="6">
    <source>
        <dbReference type="ARBA" id="ARBA00023170"/>
    </source>
</evidence>
<reference evidence="9 10" key="1">
    <citation type="journal article" date="2018" name="Proc. Natl. Acad. Sci. U.S.A.">
        <title>Draft genome sequence of Camellia sinensis var. sinensis provides insights into the evolution of the tea genome and tea quality.</title>
        <authorList>
            <person name="Wei C."/>
            <person name="Yang H."/>
            <person name="Wang S."/>
            <person name="Zhao J."/>
            <person name="Liu C."/>
            <person name="Gao L."/>
            <person name="Xia E."/>
            <person name="Lu Y."/>
            <person name="Tai Y."/>
            <person name="She G."/>
            <person name="Sun J."/>
            <person name="Cao H."/>
            <person name="Tong W."/>
            <person name="Gao Q."/>
            <person name="Li Y."/>
            <person name="Deng W."/>
            <person name="Jiang X."/>
            <person name="Wang W."/>
            <person name="Chen Q."/>
            <person name="Zhang S."/>
            <person name="Li H."/>
            <person name="Wu J."/>
            <person name="Wang P."/>
            <person name="Li P."/>
            <person name="Shi C."/>
            <person name="Zheng F."/>
            <person name="Jian J."/>
            <person name="Huang B."/>
            <person name="Shan D."/>
            <person name="Shi M."/>
            <person name="Fang C."/>
            <person name="Yue Y."/>
            <person name="Li F."/>
            <person name="Li D."/>
            <person name="Wei S."/>
            <person name="Han B."/>
            <person name="Jiang C."/>
            <person name="Yin Y."/>
            <person name="Xia T."/>
            <person name="Zhang Z."/>
            <person name="Bennetzen J.L."/>
            <person name="Zhao S."/>
            <person name="Wan X."/>
        </authorList>
    </citation>
    <scope>NUCLEOTIDE SEQUENCE [LARGE SCALE GENOMIC DNA]</scope>
    <source>
        <strain evidence="10">cv. Shuchazao</strain>
        <tissue evidence="9">Leaf</tissue>
    </source>
</reference>
<dbReference type="PANTHER" id="PTHR31213">
    <property type="entry name" value="OS08G0374000 PROTEIN-RELATED"/>
    <property type="match status" value="1"/>
</dbReference>
<dbReference type="EMBL" id="SDRB02009624">
    <property type="protein sequence ID" value="THG08026.1"/>
    <property type="molecule type" value="Genomic_DNA"/>
</dbReference>
<name>A0A4S4DZ38_CAMSN</name>
<evidence type="ECO:0000313" key="9">
    <source>
        <dbReference type="EMBL" id="THG08026.1"/>
    </source>
</evidence>
<evidence type="ECO:0008006" key="11">
    <source>
        <dbReference type="Google" id="ProtNLM"/>
    </source>
</evidence>
<dbReference type="GO" id="GO:0038023">
    <property type="term" value="F:signaling receptor activity"/>
    <property type="evidence" value="ECO:0007669"/>
    <property type="project" value="TreeGrafter"/>
</dbReference>
<comment type="subcellular location">
    <subcellularLocation>
        <location evidence="2">Cytoplasm</location>
    </subcellularLocation>
    <subcellularLocation>
        <location evidence="1">Nucleus</location>
    </subcellularLocation>
</comment>
<dbReference type="AlphaFoldDB" id="A0A4S4DZ38"/>
<dbReference type="InterPro" id="IPR050279">
    <property type="entry name" value="Plant_def-hormone_signal"/>
</dbReference>
<keyword evidence="7" id="KW-0539">Nucleus</keyword>
<keyword evidence="10" id="KW-1185">Reference proteome</keyword>
<evidence type="ECO:0000256" key="5">
    <source>
        <dbReference type="ARBA" id="ARBA00022682"/>
    </source>
</evidence>
<dbReference type="GO" id="GO:0005737">
    <property type="term" value="C:cytoplasm"/>
    <property type="evidence" value="ECO:0007669"/>
    <property type="project" value="TreeGrafter"/>
</dbReference>
<keyword evidence="6" id="KW-0675">Receptor</keyword>
<evidence type="ECO:0000256" key="7">
    <source>
        <dbReference type="ARBA" id="ARBA00023242"/>
    </source>
</evidence>